<comment type="similarity">
    <text evidence="4">Belongs to the zinc-containing alcohol dehydrogenase family.</text>
</comment>
<dbReference type="AlphaFoldDB" id="A0A1T5MJ22"/>
<dbReference type="InterPro" id="IPR013149">
    <property type="entry name" value="ADH-like_C"/>
</dbReference>
<dbReference type="Pfam" id="PF00107">
    <property type="entry name" value="ADH_zinc_N"/>
    <property type="match status" value="1"/>
</dbReference>
<evidence type="ECO:0000313" key="6">
    <source>
        <dbReference type="EMBL" id="SKC87914.1"/>
    </source>
</evidence>
<evidence type="ECO:0000259" key="5">
    <source>
        <dbReference type="SMART" id="SM00829"/>
    </source>
</evidence>
<name>A0A1T5MJ22_9FIRM</name>
<dbReference type="PROSITE" id="PS00059">
    <property type="entry name" value="ADH_ZINC"/>
    <property type="match status" value="1"/>
</dbReference>
<proteinExistence type="inferred from homology"/>
<dbReference type="STRING" id="36842.SAMN02194393_04777"/>
<evidence type="ECO:0000256" key="2">
    <source>
        <dbReference type="ARBA" id="ARBA00022833"/>
    </source>
</evidence>
<evidence type="ECO:0000313" key="7">
    <source>
        <dbReference type="Proteomes" id="UP000190285"/>
    </source>
</evidence>
<dbReference type="InterPro" id="IPR011032">
    <property type="entry name" value="GroES-like_sf"/>
</dbReference>
<sequence>MKAAVYYDIGDIRYEELEKPEIGFGEVLVKMKSCGLCGTDVHKVLHKTVKPPVVLGHEVAGEIVEVGKDVKKFNIGDRVFFAHHVPCFTCEYCRKGHYTLCSHFRETNIYPGGFSEYIRVPIDNVKHTMHKIPENMSFQETSMVEPLACCLYGVNKLNVRYGDSVLIMGAGQVGILFCQLMKFLGASKVIVSDISTYKLSKAKEAGSDEVIDVSQEDLIEGIKKITKGKGIDTAIIATSISSLLKDSVKCIARGGQILVFSPFDINSTVAINSKRFFNDEISIFGSYSSSPFDYDIAIKLISEKRIDVNKMITHKIKLNELQKAIDITTDTKQNSLKIIIEP</sequence>
<gene>
    <name evidence="6" type="ORF">SAMN02194393_04777</name>
</gene>
<dbReference type="PANTHER" id="PTHR43401">
    <property type="entry name" value="L-THREONINE 3-DEHYDROGENASE"/>
    <property type="match status" value="1"/>
</dbReference>
<dbReference type="InterPro" id="IPR036291">
    <property type="entry name" value="NAD(P)-bd_dom_sf"/>
</dbReference>
<dbReference type="Gene3D" id="3.90.180.10">
    <property type="entry name" value="Medium-chain alcohol dehydrogenases, catalytic domain"/>
    <property type="match status" value="1"/>
</dbReference>
<dbReference type="InterPro" id="IPR013154">
    <property type="entry name" value="ADH-like_N"/>
</dbReference>
<organism evidence="6 7">
    <name type="scientific">Maledivibacter halophilus</name>
    <dbReference type="NCBI Taxonomy" id="36842"/>
    <lineage>
        <taxon>Bacteria</taxon>
        <taxon>Bacillati</taxon>
        <taxon>Bacillota</taxon>
        <taxon>Clostridia</taxon>
        <taxon>Peptostreptococcales</taxon>
        <taxon>Caminicellaceae</taxon>
        <taxon>Maledivibacter</taxon>
    </lineage>
</organism>
<feature type="domain" description="Enoyl reductase (ER)" evidence="5">
    <location>
        <begin position="10"/>
        <end position="318"/>
    </location>
</feature>
<dbReference type="EMBL" id="FUZT01000016">
    <property type="protein sequence ID" value="SKC87914.1"/>
    <property type="molecule type" value="Genomic_DNA"/>
</dbReference>
<evidence type="ECO:0000256" key="1">
    <source>
        <dbReference type="ARBA" id="ARBA00022723"/>
    </source>
</evidence>
<dbReference type="Pfam" id="PF08240">
    <property type="entry name" value="ADH_N"/>
    <property type="match status" value="1"/>
</dbReference>
<dbReference type="GO" id="GO:0008270">
    <property type="term" value="F:zinc ion binding"/>
    <property type="evidence" value="ECO:0007669"/>
    <property type="project" value="InterPro"/>
</dbReference>
<evidence type="ECO:0000256" key="4">
    <source>
        <dbReference type="RuleBase" id="RU361277"/>
    </source>
</evidence>
<dbReference type="SUPFAM" id="SSF51735">
    <property type="entry name" value="NAD(P)-binding Rossmann-fold domains"/>
    <property type="match status" value="1"/>
</dbReference>
<dbReference type="GO" id="GO:0016491">
    <property type="term" value="F:oxidoreductase activity"/>
    <property type="evidence" value="ECO:0007669"/>
    <property type="project" value="UniProtKB-KW"/>
</dbReference>
<dbReference type="Proteomes" id="UP000190285">
    <property type="component" value="Unassembled WGS sequence"/>
</dbReference>
<keyword evidence="1 4" id="KW-0479">Metal-binding</keyword>
<dbReference type="PANTHER" id="PTHR43401:SF2">
    <property type="entry name" value="L-THREONINE 3-DEHYDROGENASE"/>
    <property type="match status" value="1"/>
</dbReference>
<evidence type="ECO:0000256" key="3">
    <source>
        <dbReference type="ARBA" id="ARBA00023002"/>
    </source>
</evidence>
<dbReference type="CDD" id="cd08235">
    <property type="entry name" value="iditol_2_DH_like"/>
    <property type="match status" value="1"/>
</dbReference>
<dbReference type="InterPro" id="IPR050129">
    <property type="entry name" value="Zn_alcohol_dh"/>
</dbReference>
<dbReference type="InterPro" id="IPR002328">
    <property type="entry name" value="ADH_Zn_CS"/>
</dbReference>
<keyword evidence="7" id="KW-1185">Reference proteome</keyword>
<protein>
    <submittedName>
        <fullName evidence="6">L-iditol 2-dehydrogenase</fullName>
    </submittedName>
</protein>
<accession>A0A1T5MJ22</accession>
<dbReference type="InterPro" id="IPR020843">
    <property type="entry name" value="ER"/>
</dbReference>
<reference evidence="7" key="1">
    <citation type="submission" date="2017-02" db="EMBL/GenBank/DDBJ databases">
        <authorList>
            <person name="Varghese N."/>
            <person name="Submissions S."/>
        </authorList>
    </citation>
    <scope>NUCLEOTIDE SEQUENCE [LARGE SCALE GENOMIC DNA]</scope>
    <source>
        <strain evidence="7">M1</strain>
    </source>
</reference>
<dbReference type="OrthoDB" id="9769198at2"/>
<keyword evidence="2 4" id="KW-0862">Zinc</keyword>
<dbReference type="Gene3D" id="3.40.50.720">
    <property type="entry name" value="NAD(P)-binding Rossmann-like Domain"/>
    <property type="match status" value="1"/>
</dbReference>
<dbReference type="SMART" id="SM00829">
    <property type="entry name" value="PKS_ER"/>
    <property type="match status" value="1"/>
</dbReference>
<comment type="cofactor">
    <cofactor evidence="4">
        <name>Zn(2+)</name>
        <dbReference type="ChEBI" id="CHEBI:29105"/>
    </cofactor>
</comment>
<keyword evidence="3" id="KW-0560">Oxidoreductase</keyword>
<dbReference type="RefSeq" id="WP_079495300.1">
    <property type="nucleotide sequence ID" value="NZ_FUZT01000016.1"/>
</dbReference>
<dbReference type="SUPFAM" id="SSF50129">
    <property type="entry name" value="GroES-like"/>
    <property type="match status" value="1"/>
</dbReference>